<dbReference type="EMBL" id="HADW01009911">
    <property type="protein sequence ID" value="SBP11311.1"/>
    <property type="molecule type" value="Transcribed_RNA"/>
</dbReference>
<dbReference type="AlphaFoldDB" id="A0A1A7X005"/>
<sequence>MYSNWSEYSHRKHEGERSLRRRDNNNDRWEGKVEAPIPRDSFQNYRGDGHSSTERGSRSREYIDSPGRQTSKDSSNRDWGRKSTVRRRVSSSPVWDAPEKRSRRYTEDDDDDGRYRRESLDQLPGDSFSHDHKSKDFKHAPPREDDFRYRKTPPDFRSRNWRDEFTQRRQQEDLSDRNVLKRFDGKRRRERPQERTCSPDHFTKIYVNRKRMDDPPSPVSHEDYYQDRTRAPVDISSREAFGSDSTPLNASVPERKFYKGFQRFLNVLNMGVNVDALNKIVSQPSTEVVSQSSFVNSVDHLWSPGSTERQRQLLASDEKLPRGTDGRDCLSQSPSVEKITLSPEDEEKRKQMQGVLQAIGVNLGLEELGQMTHRIQERLYGKKDGEEPRLSGQRGKKQEFSSRHRSRSPTSSRSSFSPTTPDCSIKQDSCSFSRSLTEVDQSQSQRSAEFSQMMSSSSFQSRGEIKSTSQTAQWNVPFTISTNPTPLTPPTPTYPPISCLPQLYPMPPAAPPPFFPPSGAQSLSPRFPPLLPHLPSPSNISPNIFAQIRHLLPPQNPFFSPLNVNSLQIQNKTQTSNPLRSNTPPRPRCLRVITGYQQGLNKSIQVLKKS</sequence>
<feature type="compositionally biased region" description="Low complexity" evidence="1">
    <location>
        <begin position="408"/>
        <end position="421"/>
    </location>
</feature>
<feature type="compositionally biased region" description="Polar residues" evidence="1">
    <location>
        <begin position="426"/>
        <end position="449"/>
    </location>
</feature>
<proteinExistence type="predicted"/>
<feature type="compositionally biased region" description="Basic and acidic residues" evidence="1">
    <location>
        <begin position="70"/>
        <end position="81"/>
    </location>
</feature>
<feature type="compositionally biased region" description="Basic and acidic residues" evidence="1">
    <location>
        <begin position="128"/>
        <end position="183"/>
    </location>
</feature>
<accession>A0A1A7X005</accession>
<evidence type="ECO:0000256" key="1">
    <source>
        <dbReference type="SAM" id="MobiDB-lite"/>
    </source>
</evidence>
<feature type="region of interest" description="Disordered" evidence="1">
    <location>
        <begin position="378"/>
        <end position="470"/>
    </location>
</feature>
<organism evidence="2">
    <name type="scientific">Iconisemion striatum</name>
    <dbReference type="NCBI Taxonomy" id="60296"/>
    <lineage>
        <taxon>Eukaryota</taxon>
        <taxon>Metazoa</taxon>
        <taxon>Chordata</taxon>
        <taxon>Craniata</taxon>
        <taxon>Vertebrata</taxon>
        <taxon>Euteleostomi</taxon>
        <taxon>Actinopterygii</taxon>
        <taxon>Neopterygii</taxon>
        <taxon>Teleostei</taxon>
        <taxon>Neoteleostei</taxon>
        <taxon>Acanthomorphata</taxon>
        <taxon>Ovalentaria</taxon>
        <taxon>Atherinomorphae</taxon>
        <taxon>Cyprinodontiformes</taxon>
        <taxon>Nothobranchiidae</taxon>
        <taxon>Iconisemion</taxon>
    </lineage>
</organism>
<name>A0A1A7X005_9TELE</name>
<reference evidence="2" key="1">
    <citation type="submission" date="2016-05" db="EMBL/GenBank/DDBJ databases">
        <authorList>
            <person name="Lavstsen T."/>
            <person name="Jespersen J.S."/>
        </authorList>
    </citation>
    <scope>NUCLEOTIDE SEQUENCE</scope>
    <source>
        <tissue evidence="2">Brain</tissue>
    </source>
</reference>
<reference evidence="2" key="2">
    <citation type="submission" date="2016-06" db="EMBL/GenBank/DDBJ databases">
        <title>The genome of a short-lived fish provides insights into sex chromosome evolution and the genetic control of aging.</title>
        <authorList>
            <person name="Reichwald K."/>
            <person name="Felder M."/>
            <person name="Petzold A."/>
            <person name="Koch P."/>
            <person name="Groth M."/>
            <person name="Platzer M."/>
        </authorList>
    </citation>
    <scope>NUCLEOTIDE SEQUENCE</scope>
    <source>
        <tissue evidence="2">Brain</tissue>
    </source>
</reference>
<protein>
    <submittedName>
        <fullName evidence="2">Uncharacterized protein</fullName>
    </submittedName>
</protein>
<feature type="compositionally biased region" description="Basic and acidic residues" evidence="1">
    <location>
        <begin position="47"/>
        <end position="63"/>
    </location>
</feature>
<gene>
    <name evidence="2" type="primary">Nfu_g_1_009793</name>
</gene>
<feature type="compositionally biased region" description="Basic and acidic residues" evidence="1">
    <location>
        <begin position="97"/>
        <end position="106"/>
    </location>
</feature>
<feature type="region of interest" description="Disordered" evidence="1">
    <location>
        <begin position="1"/>
        <end position="196"/>
    </location>
</feature>
<evidence type="ECO:0000313" key="2">
    <source>
        <dbReference type="EMBL" id="SBP11311.1"/>
    </source>
</evidence>
<feature type="compositionally biased region" description="Basic and acidic residues" evidence="1">
    <location>
        <begin position="13"/>
        <end position="33"/>
    </location>
</feature>
<feature type="compositionally biased region" description="Basic and acidic residues" evidence="1">
    <location>
        <begin position="315"/>
        <end position="328"/>
    </location>
</feature>
<feature type="compositionally biased region" description="Basic and acidic residues" evidence="1">
    <location>
        <begin position="378"/>
        <end position="389"/>
    </location>
</feature>
<feature type="compositionally biased region" description="Low complexity" evidence="1">
    <location>
        <begin position="450"/>
        <end position="461"/>
    </location>
</feature>
<feature type="region of interest" description="Disordered" evidence="1">
    <location>
        <begin position="315"/>
        <end position="351"/>
    </location>
</feature>